<gene>
    <name evidence="1" type="ORF">G3M56_010795</name>
</gene>
<evidence type="ECO:0000313" key="2">
    <source>
        <dbReference type="Proteomes" id="UP000475117"/>
    </source>
</evidence>
<dbReference type="KEGG" id="soa:G3M56_010795"/>
<dbReference type="RefSeq" id="WP_164362079.1">
    <property type="nucleotide sequence ID" value="NZ_CP066776.1"/>
</dbReference>
<dbReference type="AlphaFoldDB" id="A0A6B3L8Y9"/>
<accession>A0A6B3L8Y9</accession>
<protein>
    <submittedName>
        <fullName evidence="1">Uncharacterized protein</fullName>
    </submittedName>
</protein>
<name>A0A6B3L8Y9_9BACT</name>
<proteinExistence type="predicted"/>
<evidence type="ECO:0000313" key="1">
    <source>
        <dbReference type="EMBL" id="QQL44368.1"/>
    </source>
</evidence>
<sequence length="150" mass="15920">MARLTPEQKEALVADLKAGNGTGAEIAERHGVSIATVATTKRKLGLTRNSAGGGAASSTGGPLTVDEQIAAGRKLQNILNANGLNVQFKPSFDDNFKVRFEWIGLEGFEINEGAAPAKIVKEGTEVPIYIERGQEAQVTLKLSDFAKLLK</sequence>
<reference evidence="1 2" key="1">
    <citation type="submission" date="2020-12" db="EMBL/GenBank/DDBJ databases">
        <title>Sulforoseuscoccus oceanibium gen. nov., sp. nov., a representative of the phylum Verrucomicrobia with special cytoplasmic membrane, and proposal of Sulforoseuscoccusaceae fam. nov.</title>
        <authorList>
            <person name="Xi F."/>
        </authorList>
    </citation>
    <scope>NUCLEOTIDE SEQUENCE [LARGE SCALE GENOMIC DNA]</scope>
    <source>
        <strain evidence="1 2">T37</strain>
    </source>
</reference>
<organism evidence="1 2">
    <name type="scientific">Sulfuriroseicoccus oceanibius</name>
    <dbReference type="NCBI Taxonomy" id="2707525"/>
    <lineage>
        <taxon>Bacteria</taxon>
        <taxon>Pseudomonadati</taxon>
        <taxon>Verrucomicrobiota</taxon>
        <taxon>Verrucomicrobiia</taxon>
        <taxon>Verrucomicrobiales</taxon>
        <taxon>Verrucomicrobiaceae</taxon>
        <taxon>Sulfuriroseicoccus</taxon>
    </lineage>
</organism>
<dbReference type="EMBL" id="CP066776">
    <property type="protein sequence ID" value="QQL44368.1"/>
    <property type="molecule type" value="Genomic_DNA"/>
</dbReference>
<keyword evidence="2" id="KW-1185">Reference proteome</keyword>
<dbReference type="Proteomes" id="UP000475117">
    <property type="component" value="Chromosome"/>
</dbReference>